<keyword evidence="8" id="KW-0040">ANK repeat</keyword>
<dbReference type="GO" id="GO:0015279">
    <property type="term" value="F:store-operated calcium channel activity"/>
    <property type="evidence" value="ECO:0007669"/>
    <property type="project" value="TreeGrafter"/>
</dbReference>
<feature type="compositionally biased region" description="Polar residues" evidence="9">
    <location>
        <begin position="651"/>
        <end position="662"/>
    </location>
</feature>
<feature type="compositionally biased region" description="Basic and acidic residues" evidence="9">
    <location>
        <begin position="670"/>
        <end position="680"/>
    </location>
</feature>
<dbReference type="InterPro" id="IPR002153">
    <property type="entry name" value="TRPC_channel"/>
</dbReference>
<organism evidence="12 13">
    <name type="scientific">Bugula neritina</name>
    <name type="common">Brown bryozoan</name>
    <name type="synonym">Sertularia neritina</name>
    <dbReference type="NCBI Taxonomy" id="10212"/>
    <lineage>
        <taxon>Eukaryota</taxon>
        <taxon>Metazoa</taxon>
        <taxon>Spiralia</taxon>
        <taxon>Lophotrochozoa</taxon>
        <taxon>Bryozoa</taxon>
        <taxon>Gymnolaemata</taxon>
        <taxon>Cheilostomatida</taxon>
        <taxon>Flustrina</taxon>
        <taxon>Buguloidea</taxon>
        <taxon>Bugulidae</taxon>
        <taxon>Bugula</taxon>
    </lineage>
</organism>
<evidence type="ECO:0000256" key="3">
    <source>
        <dbReference type="ARBA" id="ARBA00022692"/>
    </source>
</evidence>
<evidence type="ECO:0000313" key="13">
    <source>
        <dbReference type="Proteomes" id="UP000593567"/>
    </source>
</evidence>
<evidence type="ECO:0000256" key="2">
    <source>
        <dbReference type="ARBA" id="ARBA00022448"/>
    </source>
</evidence>
<dbReference type="PANTHER" id="PTHR10117:SF54">
    <property type="entry name" value="TRANSIENT RECEPTOR POTENTIAL-GAMMA PROTEIN"/>
    <property type="match status" value="1"/>
</dbReference>
<evidence type="ECO:0000313" key="12">
    <source>
        <dbReference type="EMBL" id="KAF6039559.1"/>
    </source>
</evidence>
<protein>
    <recommendedName>
        <fullName evidence="11">Ion transport domain-containing protein</fullName>
    </recommendedName>
</protein>
<dbReference type="PROSITE" id="PS50088">
    <property type="entry name" value="ANK_REPEAT"/>
    <property type="match status" value="1"/>
</dbReference>
<dbReference type="SMART" id="SM00248">
    <property type="entry name" value="ANK"/>
    <property type="match status" value="2"/>
</dbReference>
<comment type="caution">
    <text evidence="12">The sequence shown here is derived from an EMBL/GenBank/DDBJ whole genome shotgun (WGS) entry which is preliminary data.</text>
</comment>
<keyword evidence="7" id="KW-0407">Ion channel</keyword>
<dbReference type="AlphaFoldDB" id="A0A7J7KN23"/>
<dbReference type="InterPro" id="IPR005821">
    <property type="entry name" value="Ion_trans_dom"/>
</dbReference>
<reference evidence="12" key="1">
    <citation type="submission" date="2020-06" db="EMBL/GenBank/DDBJ databases">
        <title>Draft genome of Bugula neritina, a colonial animal packing powerful symbionts and potential medicines.</title>
        <authorList>
            <person name="Rayko M."/>
        </authorList>
    </citation>
    <scope>NUCLEOTIDE SEQUENCE [LARGE SCALE GENOMIC DNA]</scope>
    <source>
        <strain evidence="12">Kwan_BN1</strain>
    </source>
</reference>
<evidence type="ECO:0000259" key="11">
    <source>
        <dbReference type="Pfam" id="PF00520"/>
    </source>
</evidence>
<evidence type="ECO:0000256" key="4">
    <source>
        <dbReference type="ARBA" id="ARBA00022989"/>
    </source>
</evidence>
<evidence type="ECO:0000256" key="1">
    <source>
        <dbReference type="ARBA" id="ARBA00004141"/>
    </source>
</evidence>
<feature type="region of interest" description="Disordered" evidence="9">
    <location>
        <begin position="604"/>
        <end position="695"/>
    </location>
</feature>
<comment type="subcellular location">
    <subcellularLocation>
        <location evidence="1">Membrane</location>
        <topology evidence="1">Multi-pass membrane protein</topology>
    </subcellularLocation>
</comment>
<dbReference type="OrthoDB" id="2373987at2759"/>
<gene>
    <name evidence="12" type="ORF">EB796_002122</name>
</gene>
<dbReference type="InterPro" id="IPR036770">
    <property type="entry name" value="Ankyrin_rpt-contain_sf"/>
</dbReference>
<dbReference type="Proteomes" id="UP000593567">
    <property type="component" value="Unassembled WGS sequence"/>
</dbReference>
<feature type="transmembrane region" description="Helical" evidence="10">
    <location>
        <begin position="310"/>
        <end position="330"/>
    </location>
</feature>
<evidence type="ECO:0000256" key="10">
    <source>
        <dbReference type="SAM" id="Phobius"/>
    </source>
</evidence>
<dbReference type="PROSITE" id="PS50297">
    <property type="entry name" value="ANK_REP_REGION"/>
    <property type="match status" value="1"/>
</dbReference>
<dbReference type="EMBL" id="VXIV02000238">
    <property type="protein sequence ID" value="KAF6039559.1"/>
    <property type="molecule type" value="Genomic_DNA"/>
</dbReference>
<evidence type="ECO:0000256" key="5">
    <source>
        <dbReference type="ARBA" id="ARBA00023065"/>
    </source>
</evidence>
<sequence>MDKVYKEYKRQLSAGTASFTESDVENGFPMSHTAIRVDEALTNKEKQYLVAVERGDMASTKHYLEMSEEDSLFNMNCRDPMGRSALLIAIEYENIEMMELLLSFNVEVRDALLHAINEENVEAVELLLKYKQTAPKHKNLQLFLGESQSDSFTPDITPLMLAAHRDNYEIIKILLERGDRIPKPHNVQCPCKDCAAYRTDDILCHSRTLAQLEPEFKSTYKNLSKQVQEFATELLDQTRGSEELETILNHDTESPMSEDDTEVMTLSRLRLAIKYKQKEFVAHPHCQQLLASIWYEGLPGFRRLHIAYRILMICTIGVLAPLWAILYILAPMSIFGKLMRKPFIKFIIHSASYIIFLFLLILTSQRIDFSPNSSNKGRKSEYRGATPNVIEWLITCWVIGRMVVDITKFGVIYFLVNFSFACGLNQLFWYYSMSRQLECEAKPELVRNSHNQQAKTMFYEVKYFIVISQDCLCFSLFEIMQTLYWALFGLVGLDTMTLKEDHSFTQLAGKTMFGVYSYISIIVLINMLIAMMNTSYQIISVVMRNLIKRYIMNKSRCKIEEGVTDDDVNEIKQDISSFRYELLEVLRNNGMDIPNYNRKNNKIGTKAFHRHKSTSQDLGDDEKSMELSTTNIDLPTCSEDSKSKSPGTPLMTDSTLDVSQCPSEEPLLPSKDKMADDRHSQRNKLFATSKHGALY</sequence>
<keyword evidence="13" id="KW-1185">Reference proteome</keyword>
<dbReference type="InterPro" id="IPR002110">
    <property type="entry name" value="Ankyrin_rpt"/>
</dbReference>
<keyword evidence="4 10" id="KW-1133">Transmembrane helix</keyword>
<keyword evidence="6 10" id="KW-0472">Membrane</keyword>
<keyword evidence="5" id="KW-0406">Ion transport</keyword>
<accession>A0A7J7KN23</accession>
<dbReference type="Pfam" id="PF12796">
    <property type="entry name" value="Ank_2"/>
    <property type="match status" value="1"/>
</dbReference>
<dbReference type="Pfam" id="PF00520">
    <property type="entry name" value="Ion_trans"/>
    <property type="match status" value="1"/>
</dbReference>
<dbReference type="GO" id="GO:0005886">
    <property type="term" value="C:plasma membrane"/>
    <property type="evidence" value="ECO:0007669"/>
    <property type="project" value="TreeGrafter"/>
</dbReference>
<dbReference type="PANTHER" id="PTHR10117">
    <property type="entry name" value="TRANSIENT RECEPTOR POTENTIAL CHANNEL"/>
    <property type="match status" value="1"/>
</dbReference>
<feature type="transmembrane region" description="Helical" evidence="10">
    <location>
        <begin position="513"/>
        <end position="539"/>
    </location>
</feature>
<feature type="transmembrane region" description="Helical" evidence="10">
    <location>
        <begin position="342"/>
        <end position="363"/>
    </location>
</feature>
<dbReference type="Pfam" id="PF00023">
    <property type="entry name" value="Ank"/>
    <property type="match status" value="1"/>
</dbReference>
<dbReference type="GO" id="GO:0070679">
    <property type="term" value="F:inositol 1,4,5 trisphosphate binding"/>
    <property type="evidence" value="ECO:0007669"/>
    <property type="project" value="TreeGrafter"/>
</dbReference>
<evidence type="ECO:0000256" key="7">
    <source>
        <dbReference type="ARBA" id="ARBA00023303"/>
    </source>
</evidence>
<evidence type="ECO:0000256" key="6">
    <source>
        <dbReference type="ARBA" id="ARBA00023136"/>
    </source>
</evidence>
<dbReference type="SUPFAM" id="SSF48403">
    <property type="entry name" value="Ankyrin repeat"/>
    <property type="match status" value="1"/>
</dbReference>
<name>A0A7J7KN23_BUGNE</name>
<evidence type="ECO:0000256" key="8">
    <source>
        <dbReference type="PROSITE-ProRule" id="PRU00023"/>
    </source>
</evidence>
<feature type="repeat" description="ANK" evidence="8">
    <location>
        <begin position="154"/>
        <end position="186"/>
    </location>
</feature>
<proteinExistence type="predicted"/>
<dbReference type="GO" id="GO:0034703">
    <property type="term" value="C:cation channel complex"/>
    <property type="evidence" value="ECO:0007669"/>
    <property type="project" value="TreeGrafter"/>
</dbReference>
<feature type="transmembrane region" description="Helical" evidence="10">
    <location>
        <begin position="410"/>
        <end position="431"/>
    </location>
</feature>
<keyword evidence="2" id="KW-0813">Transport</keyword>
<evidence type="ECO:0000256" key="9">
    <source>
        <dbReference type="SAM" id="MobiDB-lite"/>
    </source>
</evidence>
<feature type="domain" description="Ion transport" evidence="11">
    <location>
        <begin position="396"/>
        <end position="537"/>
    </location>
</feature>
<dbReference type="GO" id="GO:0051480">
    <property type="term" value="P:regulation of cytosolic calcium ion concentration"/>
    <property type="evidence" value="ECO:0007669"/>
    <property type="project" value="TreeGrafter"/>
</dbReference>
<dbReference type="Gene3D" id="1.25.40.20">
    <property type="entry name" value="Ankyrin repeat-containing domain"/>
    <property type="match status" value="1"/>
</dbReference>
<feature type="transmembrane region" description="Helical" evidence="10">
    <location>
        <begin position="472"/>
        <end position="493"/>
    </location>
</feature>
<keyword evidence="3 10" id="KW-0812">Transmembrane</keyword>